<proteinExistence type="predicted"/>
<organism evidence="3 4">
    <name type="scientific">Phytophthora lilii</name>
    <dbReference type="NCBI Taxonomy" id="2077276"/>
    <lineage>
        <taxon>Eukaryota</taxon>
        <taxon>Sar</taxon>
        <taxon>Stramenopiles</taxon>
        <taxon>Oomycota</taxon>
        <taxon>Peronosporomycetes</taxon>
        <taxon>Peronosporales</taxon>
        <taxon>Peronosporaceae</taxon>
        <taxon>Phytophthora</taxon>
    </lineage>
</organism>
<dbReference type="CDD" id="cd04301">
    <property type="entry name" value="NAT_SF"/>
    <property type="match status" value="1"/>
</dbReference>
<dbReference type="PANTHER" id="PTHR13947:SF37">
    <property type="entry name" value="LD18367P"/>
    <property type="match status" value="1"/>
</dbReference>
<dbReference type="Gene3D" id="3.40.630.30">
    <property type="match status" value="1"/>
</dbReference>
<dbReference type="InterPro" id="IPR050769">
    <property type="entry name" value="NAT_camello-type"/>
</dbReference>
<dbReference type="GO" id="GO:0008080">
    <property type="term" value="F:N-acetyltransferase activity"/>
    <property type="evidence" value="ECO:0007669"/>
    <property type="project" value="InterPro"/>
</dbReference>
<dbReference type="InterPro" id="IPR000182">
    <property type="entry name" value="GNAT_dom"/>
</dbReference>
<keyword evidence="1" id="KW-0808">Transferase</keyword>
<dbReference type="EMBL" id="BSXW01000123">
    <property type="protein sequence ID" value="GMF12509.1"/>
    <property type="molecule type" value="Genomic_DNA"/>
</dbReference>
<dbReference type="Pfam" id="PF00583">
    <property type="entry name" value="Acetyltransf_1"/>
    <property type="match status" value="1"/>
</dbReference>
<dbReference type="SUPFAM" id="SSF55729">
    <property type="entry name" value="Acyl-CoA N-acyltransferases (Nat)"/>
    <property type="match status" value="1"/>
</dbReference>
<evidence type="ECO:0000256" key="1">
    <source>
        <dbReference type="ARBA" id="ARBA00022679"/>
    </source>
</evidence>
<feature type="domain" description="N-acetyltransferase" evidence="2">
    <location>
        <begin position="1"/>
        <end position="142"/>
    </location>
</feature>
<dbReference type="PROSITE" id="PS51186">
    <property type="entry name" value="GNAT"/>
    <property type="match status" value="1"/>
</dbReference>
<dbReference type="InterPro" id="IPR016181">
    <property type="entry name" value="Acyl_CoA_acyltransferase"/>
</dbReference>
<dbReference type="OrthoDB" id="41532at2759"/>
<dbReference type="AlphaFoldDB" id="A0A9W6TFX3"/>
<evidence type="ECO:0000259" key="2">
    <source>
        <dbReference type="PROSITE" id="PS51186"/>
    </source>
</evidence>
<keyword evidence="4" id="KW-1185">Reference proteome</keyword>
<accession>A0A9W6TFX3</accession>
<sequence>MAVEALAILMIKRLSEELTNVFADIEGSHIASSRNFWVAIATKDNKSSKVVGIIGLDRKSAVIVEVRRVFVDPSYHRMGIGRKLIAHLEDWSKKQGIKHLFLTTSSKILQPHAFYTAVGYTKTDDILLAWENPPYFELCKFVKQL</sequence>
<dbReference type="Proteomes" id="UP001165083">
    <property type="component" value="Unassembled WGS sequence"/>
</dbReference>
<reference evidence="3" key="1">
    <citation type="submission" date="2023-04" db="EMBL/GenBank/DDBJ databases">
        <title>Phytophthora lilii NBRC 32176.</title>
        <authorList>
            <person name="Ichikawa N."/>
            <person name="Sato H."/>
            <person name="Tonouchi N."/>
        </authorList>
    </citation>
    <scope>NUCLEOTIDE SEQUENCE</scope>
    <source>
        <strain evidence="3">NBRC 32176</strain>
    </source>
</reference>
<evidence type="ECO:0000313" key="3">
    <source>
        <dbReference type="EMBL" id="GMF12509.1"/>
    </source>
</evidence>
<comment type="caution">
    <text evidence="3">The sequence shown here is derived from an EMBL/GenBank/DDBJ whole genome shotgun (WGS) entry which is preliminary data.</text>
</comment>
<gene>
    <name evidence="3" type="ORF">Plil01_000311100</name>
</gene>
<protein>
    <submittedName>
        <fullName evidence="3">Unnamed protein product</fullName>
    </submittedName>
</protein>
<evidence type="ECO:0000313" key="4">
    <source>
        <dbReference type="Proteomes" id="UP001165083"/>
    </source>
</evidence>
<name>A0A9W6TFX3_9STRA</name>
<dbReference type="PANTHER" id="PTHR13947">
    <property type="entry name" value="GNAT FAMILY N-ACETYLTRANSFERASE"/>
    <property type="match status" value="1"/>
</dbReference>